<dbReference type="AlphaFoldDB" id="A0A856MMT9"/>
<keyword evidence="3" id="KW-0732">Signal</keyword>
<dbReference type="RefSeq" id="WP_171977759.1">
    <property type="nucleotide sequence ID" value="NZ_CAWOXK010000001.1"/>
</dbReference>
<protein>
    <recommendedName>
        <fullName evidence="8">DUF4347 domain-containing protein</fullName>
    </recommendedName>
</protein>
<dbReference type="InterPro" id="IPR003995">
    <property type="entry name" value="RTX_toxin_determinant-A"/>
</dbReference>
<dbReference type="PRINTS" id="PR00313">
    <property type="entry name" value="CABNDNGRPT"/>
</dbReference>
<dbReference type="Gene3D" id="2.60.40.3440">
    <property type="match status" value="1"/>
</dbReference>
<comment type="subcellular location">
    <subcellularLocation>
        <location evidence="1">Membrane</location>
    </subcellularLocation>
</comment>
<dbReference type="InterPro" id="IPR001343">
    <property type="entry name" value="Hemolysn_Ca-bd"/>
</dbReference>
<sequence length="811" mass="81809">MVLARTANHHPVVFIDANVDDSQSLILGAVAEAEVIVLENHSDGIAQITAALVGRSDISSIHIVSHGAPGCLYLGNSQLSLDTIDSYRSQLKTWESGCIQLYGCNVASGDAGAQFVAQLHELTGTSIAASSKRVGNTALGGSWQLQQHIGECDATNAFTPKLMQSYSGVFAVTFSTPTYYGVGSNPFSITTEDFNGDGLPDLAVGNYGSDNVSVLLNNGSGGFGTATNFAVGLRPRSVTTGDFNGDGLPDLAVPIIGSGGGTVSVLLNNGSGGFGTATNYQAGLGPISVTTGDFNSDGLLDLAVANNSSNDVSVLLNNGSGGFGTATNFAVTSSPQSVTTGDFNGDGKLDLAVASYSDSNNVSVLLNNGDGGFGTATNYQAGSNPYSVTTGDFNGDGKLDLAVVNISSSNVSVLLNNGSGGFGTASNFAVGLTPNTVITGDFNGDGKLDLATANVSSSNVSVLLNNGSGGFGTAMNFRVGPNSGPISVTTADFDSDGKLDLATANVNSKNVSVLLSSIINNQPPVAVDDSATTYQNTAVTFSVTTLLANDTDPDGNPLNPLIITAVGNATNGTVSLNDNGTPDYTSDDEVIFTPNNNFSGNATFDYTLSDGNGGTDTGTVTVAVGQNINGGNRNDNLTGTAGNDVIFGLNGNDTINALAGDDQLDGGNGNDQLNGGNGNDTLLGGNGNDQLDGGNGDDTLLGGNGNDTLLGGNGDDLLVGGNGNDFLRGGNGDDVLAGDTGADTFVLQKNSGVDIITDFNRSAGDKIGLTGGLTFKNLTFSGNNILSDNSILATLTGVNTMTLTASQFVTV</sequence>
<dbReference type="PROSITE" id="PS00330">
    <property type="entry name" value="HEMOLYSIN_CALCIUM"/>
    <property type="match status" value="4"/>
</dbReference>
<evidence type="ECO:0000256" key="3">
    <source>
        <dbReference type="ARBA" id="ARBA00022729"/>
    </source>
</evidence>
<evidence type="ECO:0000259" key="8">
    <source>
        <dbReference type="Pfam" id="PF14252"/>
    </source>
</evidence>
<dbReference type="SUPFAM" id="SSF51120">
    <property type="entry name" value="beta-Roll"/>
    <property type="match status" value="1"/>
</dbReference>
<dbReference type="PANTHER" id="PTHR46580">
    <property type="entry name" value="SENSOR KINASE-RELATED"/>
    <property type="match status" value="1"/>
</dbReference>
<dbReference type="Pfam" id="PF14252">
    <property type="entry name" value="DUF4347"/>
    <property type="match status" value="1"/>
</dbReference>
<evidence type="ECO:0000256" key="6">
    <source>
        <dbReference type="ARBA" id="ARBA00023136"/>
    </source>
</evidence>
<evidence type="ECO:0000256" key="5">
    <source>
        <dbReference type="ARBA" id="ARBA00023026"/>
    </source>
</evidence>
<dbReference type="InterPro" id="IPR025592">
    <property type="entry name" value="DUF4347"/>
</dbReference>
<evidence type="ECO:0000313" key="10">
    <source>
        <dbReference type="Proteomes" id="UP000503129"/>
    </source>
</evidence>
<dbReference type="Gene3D" id="2.150.10.10">
    <property type="entry name" value="Serralysin-like metalloprotease, C-terminal"/>
    <property type="match status" value="2"/>
</dbReference>
<organism evidence="9 10">
    <name type="scientific">Brasilonema sennae CENA114</name>
    <dbReference type="NCBI Taxonomy" id="415709"/>
    <lineage>
        <taxon>Bacteria</taxon>
        <taxon>Bacillati</taxon>
        <taxon>Cyanobacteriota</taxon>
        <taxon>Cyanophyceae</taxon>
        <taxon>Nostocales</taxon>
        <taxon>Scytonemataceae</taxon>
        <taxon>Brasilonema</taxon>
        <taxon>Bromeliae group (in: Brasilonema)</taxon>
    </lineage>
</organism>
<dbReference type="InterPro" id="IPR018511">
    <property type="entry name" value="Hemolysin-typ_Ca-bd_CS"/>
</dbReference>
<dbReference type="GO" id="GO:0090729">
    <property type="term" value="F:toxin activity"/>
    <property type="evidence" value="ECO:0007669"/>
    <property type="project" value="UniProtKB-KW"/>
</dbReference>
<feature type="region of interest" description="Disordered" evidence="7">
    <location>
        <begin position="660"/>
        <end position="706"/>
    </location>
</feature>
<feature type="domain" description="DUF4347" evidence="8">
    <location>
        <begin position="12"/>
        <end position="169"/>
    </location>
</feature>
<dbReference type="InterPro" id="IPR013517">
    <property type="entry name" value="FG-GAP"/>
</dbReference>
<gene>
    <name evidence="9" type="ORF">DP114_29065</name>
</gene>
<reference evidence="9 10" key="1">
    <citation type="submission" date="2018-06" db="EMBL/GenBank/DDBJ databases">
        <title>Comparative genomics of Brasilonema spp. strains.</title>
        <authorList>
            <person name="Alvarenga D.O."/>
            <person name="Fiore M.F."/>
            <person name="Varani A.M."/>
        </authorList>
    </citation>
    <scope>NUCLEOTIDE SEQUENCE [LARGE SCALE GENOMIC DNA]</scope>
    <source>
        <strain evidence="9 10">CENA114</strain>
    </source>
</reference>
<dbReference type="InterPro" id="IPR011049">
    <property type="entry name" value="Serralysin-like_metalloprot_C"/>
</dbReference>
<dbReference type="GO" id="GO:0005576">
    <property type="term" value="C:extracellular region"/>
    <property type="evidence" value="ECO:0007669"/>
    <property type="project" value="InterPro"/>
</dbReference>
<evidence type="ECO:0000256" key="1">
    <source>
        <dbReference type="ARBA" id="ARBA00004370"/>
    </source>
</evidence>
<evidence type="ECO:0000313" key="9">
    <source>
        <dbReference type="EMBL" id="QDL11410.1"/>
    </source>
</evidence>
<feature type="compositionally biased region" description="Low complexity" evidence="7">
    <location>
        <begin position="670"/>
        <end position="706"/>
    </location>
</feature>
<dbReference type="EMBL" id="CP030118">
    <property type="protein sequence ID" value="QDL11410.1"/>
    <property type="molecule type" value="Genomic_DNA"/>
</dbReference>
<keyword evidence="6" id="KW-0472">Membrane</keyword>
<dbReference type="Proteomes" id="UP000503129">
    <property type="component" value="Chromosome"/>
</dbReference>
<keyword evidence="10" id="KW-1185">Reference proteome</keyword>
<keyword evidence="2" id="KW-0800">Toxin</keyword>
<dbReference type="Gene3D" id="2.30.30.100">
    <property type="match status" value="6"/>
</dbReference>
<name>A0A856MMT9_9CYAN</name>
<accession>A0A856MMT9</accession>
<keyword evidence="4" id="KW-0677">Repeat</keyword>
<dbReference type="GO" id="GO:0005509">
    <property type="term" value="F:calcium ion binding"/>
    <property type="evidence" value="ECO:0007669"/>
    <property type="project" value="InterPro"/>
</dbReference>
<dbReference type="Pfam" id="PF00353">
    <property type="entry name" value="HemolysinCabind"/>
    <property type="match status" value="2"/>
</dbReference>
<dbReference type="GO" id="GO:0016020">
    <property type="term" value="C:membrane"/>
    <property type="evidence" value="ECO:0007669"/>
    <property type="project" value="UniProtKB-SubCell"/>
</dbReference>
<dbReference type="SUPFAM" id="SSF69318">
    <property type="entry name" value="Integrin alpha N-terminal domain"/>
    <property type="match status" value="1"/>
</dbReference>
<proteinExistence type="predicted"/>
<evidence type="ECO:0000256" key="4">
    <source>
        <dbReference type="ARBA" id="ARBA00022737"/>
    </source>
</evidence>
<dbReference type="KEGG" id="bsen:DP114_29065"/>
<dbReference type="InterPro" id="IPR028994">
    <property type="entry name" value="Integrin_alpha_N"/>
</dbReference>
<evidence type="ECO:0000256" key="2">
    <source>
        <dbReference type="ARBA" id="ARBA00022656"/>
    </source>
</evidence>
<dbReference type="Pfam" id="PF13517">
    <property type="entry name" value="FG-GAP_3"/>
    <property type="match status" value="4"/>
</dbReference>
<dbReference type="PRINTS" id="PR01488">
    <property type="entry name" value="RTXTOXINA"/>
</dbReference>
<dbReference type="PANTHER" id="PTHR46580:SF2">
    <property type="entry name" value="MAM DOMAIN-CONTAINING PROTEIN"/>
    <property type="match status" value="1"/>
</dbReference>
<evidence type="ECO:0000256" key="7">
    <source>
        <dbReference type="SAM" id="MobiDB-lite"/>
    </source>
</evidence>
<dbReference type="Pfam" id="PF17963">
    <property type="entry name" value="Big_9"/>
    <property type="match status" value="1"/>
</dbReference>
<keyword evidence="5" id="KW-0843">Virulence</keyword>